<proteinExistence type="predicted"/>
<dbReference type="PANTHER" id="PTHR46060">
    <property type="entry name" value="MARINER MOS1 TRANSPOSASE-LIKE PROTEIN"/>
    <property type="match status" value="1"/>
</dbReference>
<dbReference type="GeneTree" id="ENSGT00940000177279"/>
<reference evidence="1" key="2">
    <citation type="submission" date="2025-08" db="UniProtKB">
        <authorList>
            <consortium name="Ensembl"/>
        </authorList>
    </citation>
    <scope>IDENTIFICATION</scope>
    <source>
        <strain evidence="1">broiler</strain>
    </source>
</reference>
<dbReference type="InterPro" id="IPR052709">
    <property type="entry name" value="Transposase-MT_Hybrid"/>
</dbReference>
<protein>
    <recommendedName>
        <fullName evidence="3">Tc1-like transposase DDE domain-containing protein</fullName>
    </recommendedName>
</protein>
<sequence>MQHSNTGPHASLKTIEHAVNLGWTILPHPPYSPDLAPSDFQLFGLMKNGLHGQHFPSTETVTAAVKQWVISNGADFYECSMQDLVLCWQKCIASGGGCVEKILFCS</sequence>
<name>A0A8V0YBP4_CHICK</name>
<accession>A0A8V0YBP4</accession>
<keyword evidence="2" id="KW-1185">Reference proteome</keyword>
<dbReference type="AlphaFoldDB" id="A0A8V0YBP4"/>
<dbReference type="GO" id="GO:0003676">
    <property type="term" value="F:nucleic acid binding"/>
    <property type="evidence" value="ECO:0007669"/>
    <property type="project" value="InterPro"/>
</dbReference>
<dbReference type="PANTHER" id="PTHR46060:SF1">
    <property type="entry name" value="MARINER MOS1 TRANSPOSASE-LIKE PROTEIN"/>
    <property type="match status" value="1"/>
</dbReference>
<evidence type="ECO:0000313" key="1">
    <source>
        <dbReference type="Ensembl" id="ENSGALP00010015063.1"/>
    </source>
</evidence>
<reference evidence="1" key="1">
    <citation type="submission" date="2020-11" db="EMBL/GenBank/DDBJ databases">
        <title>Gallus gallus (Chicken) genome, bGalGal1, GRCg7b, maternal haplotype autosomes + Z &amp; W.</title>
        <authorList>
            <person name="Warren W."/>
            <person name="Formenti G."/>
            <person name="Fedrigo O."/>
            <person name="Haase B."/>
            <person name="Mountcastle J."/>
            <person name="Balacco J."/>
            <person name="Tracey A."/>
            <person name="Schneider V."/>
            <person name="Okimoto R."/>
            <person name="Cheng H."/>
            <person name="Hawken R."/>
            <person name="Howe K."/>
            <person name="Jarvis E.D."/>
        </authorList>
    </citation>
    <scope>NUCLEOTIDE SEQUENCE [LARGE SCALE GENOMIC DNA]</scope>
    <source>
        <strain evidence="1">Broiler</strain>
    </source>
</reference>
<dbReference type="Proteomes" id="UP000000539">
    <property type="component" value="Chromosome 2"/>
</dbReference>
<dbReference type="Gene3D" id="3.30.420.10">
    <property type="entry name" value="Ribonuclease H-like superfamily/Ribonuclease H"/>
    <property type="match status" value="1"/>
</dbReference>
<dbReference type="Ensembl" id="ENSGALT00010026462.1">
    <property type="protein sequence ID" value="ENSGALP00010015063.1"/>
    <property type="gene ID" value="ENSGALG00010011048.1"/>
</dbReference>
<evidence type="ECO:0000313" key="2">
    <source>
        <dbReference type="Proteomes" id="UP000000539"/>
    </source>
</evidence>
<organism evidence="1 2">
    <name type="scientific">Gallus gallus</name>
    <name type="common">Chicken</name>
    <dbReference type="NCBI Taxonomy" id="9031"/>
    <lineage>
        <taxon>Eukaryota</taxon>
        <taxon>Metazoa</taxon>
        <taxon>Chordata</taxon>
        <taxon>Craniata</taxon>
        <taxon>Vertebrata</taxon>
        <taxon>Euteleostomi</taxon>
        <taxon>Archelosauria</taxon>
        <taxon>Archosauria</taxon>
        <taxon>Dinosauria</taxon>
        <taxon>Saurischia</taxon>
        <taxon>Theropoda</taxon>
        <taxon>Coelurosauria</taxon>
        <taxon>Aves</taxon>
        <taxon>Neognathae</taxon>
        <taxon>Galloanserae</taxon>
        <taxon>Galliformes</taxon>
        <taxon>Phasianidae</taxon>
        <taxon>Phasianinae</taxon>
        <taxon>Gallus</taxon>
    </lineage>
</organism>
<evidence type="ECO:0008006" key="3">
    <source>
        <dbReference type="Google" id="ProtNLM"/>
    </source>
</evidence>
<dbReference type="InterPro" id="IPR036397">
    <property type="entry name" value="RNaseH_sf"/>
</dbReference>
<reference evidence="1" key="3">
    <citation type="submission" date="2025-09" db="UniProtKB">
        <authorList>
            <consortium name="Ensembl"/>
        </authorList>
    </citation>
    <scope>IDENTIFICATION</scope>
    <source>
        <strain evidence="1">broiler</strain>
    </source>
</reference>